<sequence>MVPQTPKEKTISRESLKYDYAKCDLDYCDNYALLSHRVCFVCGGNYCYDHVEDIDHHICYTNPPKERIYKGCALDPYVSEVIAIRDNLDYDAVKEEVESIRCGHKCTDIEKPKNYLELRRVTGSFNTHIVIHFDDDVKWVMRIRRKESRCMPEEAIKECHYSELATLKTLEDQGVKIARSFQRPADSKISEDLFYFYQEFVEGVPASKVFPWSFGNKDLTPAGIRFIHDYAAWTIDLEKIISPQNVGCLRFDEEGSTSVGPHIEKGRNLSLNFPYTKGPFVTAKQRWLYSIECRMKWIIDKRACSPRGELHNYLILLEMKDLVTDCEEMEQGPWYLKHYDLHQGNFRVDEETGELRGVIDWEWASFTCKAEAFAPPAWFGAFQFCSTELGKAGHQLIKAYDDLGRPDFAQVVRNSAKYQWLEDTVMGANTQLPFLNATLRSFLYLPDETQGEPKTLEHWTNCRLDRYSADIGLQTLLWRRPTQPLPQLERPPPISKHQKGRVPGEDD</sequence>
<reference evidence="3" key="3">
    <citation type="submission" date="2016-07" db="EMBL/GenBank/DDBJ databases">
        <title>Evolution of pathogenesis and genome organization in the Tremellales.</title>
        <authorList>
            <person name="Cuomo C."/>
            <person name="Litvintseva A."/>
            <person name="Heitman J."/>
            <person name="Chen Y."/>
            <person name="Sun S."/>
            <person name="Springer D."/>
            <person name="Dromer F."/>
            <person name="Young S."/>
            <person name="Zeng Q."/>
            <person name="Chapman S."/>
            <person name="Gujja S."/>
            <person name="Saif S."/>
            <person name="Birren B."/>
        </authorList>
    </citation>
    <scope>NUCLEOTIDE SEQUENCE</scope>
    <source>
        <strain evidence="3">CBS 10737</strain>
    </source>
</reference>
<accession>A0A1B9I6B6</accession>
<feature type="domain" description="Aminoglycoside phosphotransferase" evidence="2">
    <location>
        <begin position="155"/>
        <end position="365"/>
    </location>
</feature>
<feature type="region of interest" description="Disordered" evidence="1">
    <location>
        <begin position="483"/>
        <end position="507"/>
    </location>
</feature>
<reference evidence="4" key="2">
    <citation type="submission" date="2013-07" db="EMBL/GenBank/DDBJ databases">
        <authorList>
            <consortium name="The Broad Institute Genome Sequencing Platform"/>
            <person name="Cuomo C."/>
            <person name="Litvintseva A."/>
            <person name="Chen Y."/>
            <person name="Heitman J."/>
            <person name="Sun S."/>
            <person name="Springer D."/>
            <person name="Dromer F."/>
            <person name="Young S.K."/>
            <person name="Zeng Q."/>
            <person name="Gargeya S."/>
            <person name="Fitzgerald M."/>
            <person name="Abouelleil A."/>
            <person name="Alvarado L."/>
            <person name="Berlin A.M."/>
            <person name="Chapman S.B."/>
            <person name="Dewar J."/>
            <person name="Goldberg J."/>
            <person name="Griggs A."/>
            <person name="Gujja S."/>
            <person name="Hansen M."/>
            <person name="Howarth C."/>
            <person name="Imamovic A."/>
            <person name="Larimer J."/>
            <person name="McCowan C."/>
            <person name="Murphy C."/>
            <person name="Pearson M."/>
            <person name="Priest M."/>
            <person name="Roberts A."/>
            <person name="Saif S."/>
            <person name="Shea T."/>
            <person name="Sykes S."/>
            <person name="Wortman J."/>
            <person name="Nusbaum C."/>
            <person name="Birren B."/>
        </authorList>
    </citation>
    <scope>NUCLEOTIDE SEQUENCE</scope>
    <source>
        <strain evidence="4">CBS 10737</strain>
    </source>
</reference>
<dbReference type="RefSeq" id="XP_019012294.1">
    <property type="nucleotide sequence ID" value="XM_019154891.1"/>
</dbReference>
<evidence type="ECO:0000256" key="1">
    <source>
        <dbReference type="SAM" id="MobiDB-lite"/>
    </source>
</evidence>
<dbReference type="EMBL" id="KI894009">
    <property type="protein sequence ID" value="OCF51075.1"/>
    <property type="molecule type" value="Genomic_DNA"/>
</dbReference>
<dbReference type="OrthoDB" id="2564497at2759"/>
<organism evidence="3">
    <name type="scientific">Kwoniella pini CBS 10737</name>
    <dbReference type="NCBI Taxonomy" id="1296096"/>
    <lineage>
        <taxon>Eukaryota</taxon>
        <taxon>Fungi</taxon>
        <taxon>Dikarya</taxon>
        <taxon>Basidiomycota</taxon>
        <taxon>Agaricomycotina</taxon>
        <taxon>Tremellomycetes</taxon>
        <taxon>Tremellales</taxon>
        <taxon>Cryptococcaceae</taxon>
        <taxon>Kwoniella</taxon>
    </lineage>
</organism>
<dbReference type="PANTHER" id="PTHR21310">
    <property type="entry name" value="AMINOGLYCOSIDE PHOSPHOTRANSFERASE-RELATED-RELATED"/>
    <property type="match status" value="1"/>
</dbReference>
<name>A0A1B9I6B6_9TREE</name>
<gene>
    <name evidence="3" type="ORF">I206_03141</name>
    <name evidence="4" type="ORF">I206_102786</name>
</gene>
<reference evidence="3" key="1">
    <citation type="submission" date="2013-07" db="EMBL/GenBank/DDBJ databases">
        <title>The Genome Sequence of Cryptococcus pinus CBS10737.</title>
        <authorList>
            <consortium name="The Broad Institute Genome Sequencing Platform"/>
            <person name="Cuomo C."/>
            <person name="Litvintseva A."/>
            <person name="Chen Y."/>
            <person name="Heitman J."/>
            <person name="Sun S."/>
            <person name="Springer D."/>
            <person name="Dromer F."/>
            <person name="Young S.K."/>
            <person name="Zeng Q."/>
            <person name="Gargeya S."/>
            <person name="Fitzgerald M."/>
            <person name="Abouelleil A."/>
            <person name="Alvarado L."/>
            <person name="Berlin A.M."/>
            <person name="Chapman S.B."/>
            <person name="Dewar J."/>
            <person name="Goldberg J."/>
            <person name="Griggs A."/>
            <person name="Gujja S."/>
            <person name="Hansen M."/>
            <person name="Howarth C."/>
            <person name="Imamovic A."/>
            <person name="Larimer J."/>
            <person name="McCowan C."/>
            <person name="Murphy C."/>
            <person name="Pearson M."/>
            <person name="Priest M."/>
            <person name="Roberts A."/>
            <person name="Saif S."/>
            <person name="Shea T."/>
            <person name="Sykes S."/>
            <person name="Wortman J."/>
            <person name="Nusbaum C."/>
            <person name="Birren B."/>
        </authorList>
    </citation>
    <scope>NUCLEOTIDE SEQUENCE [LARGE SCALE GENOMIC DNA]</scope>
    <source>
        <strain evidence="3">CBS 10737</strain>
    </source>
</reference>
<dbReference type="KEGG" id="kpin:30171510"/>
<evidence type="ECO:0000313" key="3">
    <source>
        <dbReference type="EMBL" id="OCF51075.1"/>
    </source>
</evidence>
<evidence type="ECO:0000259" key="2">
    <source>
        <dbReference type="Pfam" id="PF01636"/>
    </source>
</evidence>
<dbReference type="AlphaFoldDB" id="A0A1B9I6B6"/>
<dbReference type="InterPro" id="IPR011009">
    <property type="entry name" value="Kinase-like_dom_sf"/>
</dbReference>
<dbReference type="STRING" id="1296096.A0A1B9I6B6"/>
<reference evidence="4" key="4">
    <citation type="submission" date="2024-02" db="EMBL/GenBank/DDBJ databases">
        <title>Comparative genomics of Cryptococcus and Kwoniella reveals pathogenesis evolution and contrasting modes of karyotype evolution via chromosome fusion or intercentromeric recombination.</title>
        <authorList>
            <person name="Coelho M.A."/>
            <person name="David-Palma M."/>
            <person name="Shea T."/>
            <person name="Bowers K."/>
            <person name="McGinley-Smith S."/>
            <person name="Mohammad A.W."/>
            <person name="Gnirke A."/>
            <person name="Yurkov A.M."/>
            <person name="Nowrousian M."/>
            <person name="Sun S."/>
            <person name="Cuomo C.A."/>
            <person name="Heitman J."/>
        </authorList>
    </citation>
    <scope>NUCLEOTIDE SEQUENCE</scope>
    <source>
        <strain evidence="4">CBS 10737</strain>
    </source>
</reference>
<dbReference type="InterPro" id="IPR051678">
    <property type="entry name" value="AGP_Transferase"/>
</dbReference>
<dbReference type="GeneID" id="30171510"/>
<dbReference type="Proteomes" id="UP000094020">
    <property type="component" value="Chromosome 3"/>
</dbReference>
<dbReference type="PANTHER" id="PTHR21310:SF15">
    <property type="entry name" value="AMINOGLYCOSIDE PHOSPHOTRANSFERASE DOMAIN-CONTAINING PROTEIN"/>
    <property type="match status" value="1"/>
</dbReference>
<dbReference type="EMBL" id="CP144521">
    <property type="protein sequence ID" value="WWC68850.1"/>
    <property type="molecule type" value="Genomic_DNA"/>
</dbReference>
<dbReference type="Pfam" id="PF01636">
    <property type="entry name" value="APH"/>
    <property type="match status" value="1"/>
</dbReference>
<proteinExistence type="predicted"/>
<protein>
    <recommendedName>
        <fullName evidence="2">Aminoglycoside phosphotransferase domain-containing protein</fullName>
    </recommendedName>
</protein>
<evidence type="ECO:0000313" key="4">
    <source>
        <dbReference type="EMBL" id="WWC68850.1"/>
    </source>
</evidence>
<evidence type="ECO:0000313" key="5">
    <source>
        <dbReference type="Proteomes" id="UP000094020"/>
    </source>
</evidence>
<keyword evidence="5" id="KW-1185">Reference proteome</keyword>
<dbReference type="InterPro" id="IPR002575">
    <property type="entry name" value="Aminoglycoside_PTrfase"/>
</dbReference>
<dbReference type="SUPFAM" id="SSF56112">
    <property type="entry name" value="Protein kinase-like (PK-like)"/>
    <property type="match status" value="1"/>
</dbReference>